<accession>A0A067Q5V4</accession>
<protein>
    <recommendedName>
        <fullName evidence="4">Pet127-domain-containing protein</fullName>
    </recommendedName>
</protein>
<feature type="compositionally biased region" description="Polar residues" evidence="1">
    <location>
        <begin position="247"/>
        <end position="266"/>
    </location>
</feature>
<name>A0A067Q5V4_9AGAM</name>
<feature type="region of interest" description="Disordered" evidence="1">
    <location>
        <begin position="246"/>
        <end position="313"/>
    </location>
</feature>
<feature type="compositionally biased region" description="Low complexity" evidence="1">
    <location>
        <begin position="118"/>
        <end position="131"/>
    </location>
</feature>
<evidence type="ECO:0000313" key="3">
    <source>
        <dbReference type="Proteomes" id="UP000027265"/>
    </source>
</evidence>
<feature type="compositionally biased region" description="Low complexity" evidence="1">
    <location>
        <begin position="38"/>
        <end position="52"/>
    </location>
</feature>
<feature type="region of interest" description="Disordered" evidence="1">
    <location>
        <begin position="26"/>
        <end position="106"/>
    </location>
</feature>
<feature type="compositionally biased region" description="Basic and acidic residues" evidence="1">
    <location>
        <begin position="97"/>
        <end position="106"/>
    </location>
</feature>
<feature type="compositionally biased region" description="Low complexity" evidence="1">
    <location>
        <begin position="942"/>
        <end position="958"/>
    </location>
</feature>
<dbReference type="GO" id="GO:0000964">
    <property type="term" value="P:mitochondrial RNA 5'-end processing"/>
    <property type="evidence" value="ECO:0007669"/>
    <property type="project" value="TreeGrafter"/>
</dbReference>
<feature type="region of interest" description="Disordered" evidence="1">
    <location>
        <begin position="915"/>
        <end position="998"/>
    </location>
</feature>
<dbReference type="EMBL" id="KL197711">
    <property type="protein sequence ID" value="KDQ62374.1"/>
    <property type="molecule type" value="Genomic_DNA"/>
</dbReference>
<organism evidence="2 3">
    <name type="scientific">Jaapia argillacea MUCL 33604</name>
    <dbReference type="NCBI Taxonomy" id="933084"/>
    <lineage>
        <taxon>Eukaryota</taxon>
        <taxon>Fungi</taxon>
        <taxon>Dikarya</taxon>
        <taxon>Basidiomycota</taxon>
        <taxon>Agaricomycotina</taxon>
        <taxon>Agaricomycetes</taxon>
        <taxon>Agaricomycetidae</taxon>
        <taxon>Jaapiales</taxon>
        <taxon>Jaapiaceae</taxon>
        <taxon>Jaapia</taxon>
    </lineage>
</organism>
<evidence type="ECO:0000313" key="2">
    <source>
        <dbReference type="EMBL" id="KDQ62374.1"/>
    </source>
</evidence>
<evidence type="ECO:0008006" key="4">
    <source>
        <dbReference type="Google" id="ProtNLM"/>
    </source>
</evidence>
<dbReference type="InParanoid" id="A0A067Q5V4"/>
<sequence>MHVLKHARPHLSSGLRAAPRLRSPLSQLALELQPTSSAQDEQPQAEATQPQALHALQLQRFLGSPDVHSAAPPEASNPAPEQTGSPPHSSIEVPLEATHEDARDLKARSEELWRRLFASSSEQSSEAQADVAEQKRDSSPTPTPQGTKQGKKKKKNDPCPTPRETKQEKQAKRKQKNEKQKARKRAANSGGEYDSVIAASVSATARGSRNSGRVVETLRDAILSAPDSGSGKDRLVSSRRVSHRFTWPSNSETPLHRAASQSSSRPPQGWTGTEWKEDWGTDNLAPPATTDGAETSQEPGLPHIKKLNPPHRPIPYTRRVEGLLEHTTRKSVLEDVDSPSEHREIARLDHGLDRVLFNPGVHWLQDPRSQVYNYSPWLQKIPNVSEFAFERIVGFIKSSEDTDLYTLAKRENRTFVGSTSSLTGLMSHIYFLISGDRDVDLSSLSRNFALEPSSFTPGQRMPVSVRLNYKDGVYAFDSTSDVPGASEKNILTWLGTMLEKFLTTSPEEFTKLLRSTPATEVDSDPRREAYRYAKSPNFIMRSQLDCVDPRLPGTGVFDLKTRSAISIRMDTLNYEESSGYMIKSLQGPMESFEKEYYDLIRSAFLKYSFQARIGNMDGILIAYHNTARIFGFQYVPLAEMDERLFGGEGRGDRVFDKCVSLLEVLASEIIQCFPGQSVQCMAETREGKGVMNVFVEPVEWNEEEQGPRPIIQLDLTSTSYLDNQEVRGPRAVSALELPWSIHWSISRSAKYEDEIRQNHIAARERQFRAWALPTGVTIEEMEERWKQMNFGGKKPEEIIEAVNDFDPTRFRDPTALVEGLRRLSREGRRHLAEMEGIEDEITSDDPDSSLVVDESQSLSLSLDVDPSSVLSAPCQDGQAFDNYVEGHLPEFHPAAEGEFSGDGDILTAAQFQETPLTTRPPATSESPDALEDLVPPTNDFASPQSSDSSRTDSISQTIDPTDARAMMDHSDTRLDSDVAVRSSPSLSTTVDVEVGLYH</sequence>
<dbReference type="PANTHER" id="PTHR31014:SF0">
    <property type="entry name" value="MITOCHONDRIAL TRANSLATION SYSTEM COMPONENT PET127-RELATED"/>
    <property type="match status" value="1"/>
</dbReference>
<dbReference type="PANTHER" id="PTHR31014">
    <property type="entry name" value="MITOCHONDRIAL TRANSLATION SYSTEM COMPONENT PET127-RELATED"/>
    <property type="match status" value="1"/>
</dbReference>
<feature type="compositionally biased region" description="Basic and acidic residues" evidence="1">
    <location>
        <begin position="961"/>
        <end position="978"/>
    </location>
</feature>
<dbReference type="STRING" id="933084.A0A067Q5V4"/>
<dbReference type="AlphaFoldDB" id="A0A067Q5V4"/>
<proteinExistence type="predicted"/>
<feature type="compositionally biased region" description="Basic residues" evidence="1">
    <location>
        <begin position="171"/>
        <end position="186"/>
    </location>
</feature>
<dbReference type="OrthoDB" id="10249045at2759"/>
<dbReference type="GO" id="GO:0005740">
    <property type="term" value="C:mitochondrial envelope"/>
    <property type="evidence" value="ECO:0007669"/>
    <property type="project" value="TreeGrafter"/>
</dbReference>
<gene>
    <name evidence="2" type="ORF">JAAARDRAFT_149198</name>
</gene>
<dbReference type="Pfam" id="PF08634">
    <property type="entry name" value="Pet127"/>
    <property type="match status" value="1"/>
</dbReference>
<keyword evidence="3" id="KW-1185">Reference proteome</keyword>
<feature type="compositionally biased region" description="Low complexity" evidence="1">
    <location>
        <begin position="69"/>
        <end position="81"/>
    </location>
</feature>
<dbReference type="Proteomes" id="UP000027265">
    <property type="component" value="Unassembled WGS sequence"/>
</dbReference>
<dbReference type="InterPro" id="IPR013943">
    <property type="entry name" value="Pet127"/>
</dbReference>
<evidence type="ECO:0000256" key="1">
    <source>
        <dbReference type="SAM" id="MobiDB-lite"/>
    </source>
</evidence>
<feature type="compositionally biased region" description="Polar residues" evidence="1">
    <location>
        <begin position="915"/>
        <end position="926"/>
    </location>
</feature>
<reference evidence="3" key="1">
    <citation type="journal article" date="2014" name="Proc. Natl. Acad. Sci. U.S.A.">
        <title>Extensive sampling of basidiomycete genomes demonstrates inadequacy of the white-rot/brown-rot paradigm for wood decay fungi.</title>
        <authorList>
            <person name="Riley R."/>
            <person name="Salamov A.A."/>
            <person name="Brown D.W."/>
            <person name="Nagy L.G."/>
            <person name="Floudas D."/>
            <person name="Held B.W."/>
            <person name="Levasseur A."/>
            <person name="Lombard V."/>
            <person name="Morin E."/>
            <person name="Otillar R."/>
            <person name="Lindquist E.A."/>
            <person name="Sun H."/>
            <person name="LaButti K.M."/>
            <person name="Schmutz J."/>
            <person name="Jabbour D."/>
            <person name="Luo H."/>
            <person name="Baker S.E."/>
            <person name="Pisabarro A.G."/>
            <person name="Walton J.D."/>
            <person name="Blanchette R.A."/>
            <person name="Henrissat B."/>
            <person name="Martin F."/>
            <person name="Cullen D."/>
            <person name="Hibbett D.S."/>
            <person name="Grigoriev I.V."/>
        </authorList>
    </citation>
    <scope>NUCLEOTIDE SEQUENCE [LARGE SCALE GENOMIC DNA]</scope>
    <source>
        <strain evidence="3">MUCL 33604</strain>
    </source>
</reference>
<feature type="region of interest" description="Disordered" evidence="1">
    <location>
        <begin position="118"/>
        <end position="195"/>
    </location>
</feature>
<dbReference type="HOGENOM" id="CLU_300167_0_0_1"/>